<keyword evidence="10" id="KW-0067">ATP-binding</keyword>
<feature type="domain" description="Signal transduction histidine kinase 5TM receptor LytS transmembrane region" evidence="16">
    <location>
        <begin position="29"/>
        <end position="198"/>
    </location>
</feature>
<organism evidence="17 18">
    <name type="scientific">Chitinibacter fontanus</name>
    <dbReference type="NCBI Taxonomy" id="1737446"/>
    <lineage>
        <taxon>Bacteria</taxon>
        <taxon>Pseudomonadati</taxon>
        <taxon>Pseudomonadota</taxon>
        <taxon>Betaproteobacteria</taxon>
        <taxon>Neisseriales</taxon>
        <taxon>Chitinibacteraceae</taxon>
        <taxon>Chitinibacter</taxon>
    </lineage>
</organism>
<keyword evidence="7 14" id="KW-0812">Transmembrane</keyword>
<dbReference type="PANTHER" id="PTHR34220:SF10">
    <property type="entry name" value="SENSOR HISTIDINE KINASE BTSS"/>
    <property type="match status" value="1"/>
</dbReference>
<keyword evidence="11 14" id="KW-1133">Transmembrane helix</keyword>
<dbReference type="GO" id="GO:0005886">
    <property type="term" value="C:plasma membrane"/>
    <property type="evidence" value="ECO:0007669"/>
    <property type="project" value="UniProtKB-SubCell"/>
</dbReference>
<feature type="domain" description="Signal transduction histidine kinase internal region" evidence="15">
    <location>
        <begin position="373"/>
        <end position="450"/>
    </location>
</feature>
<dbReference type="RefSeq" id="WP_180307740.1">
    <property type="nucleotide sequence ID" value="NZ_CP058952.1"/>
</dbReference>
<evidence type="ECO:0000256" key="5">
    <source>
        <dbReference type="ARBA" id="ARBA00022553"/>
    </source>
</evidence>
<dbReference type="SUPFAM" id="SSF55781">
    <property type="entry name" value="GAF domain-like"/>
    <property type="match status" value="1"/>
</dbReference>
<feature type="transmembrane region" description="Helical" evidence="14">
    <location>
        <begin position="143"/>
        <end position="164"/>
    </location>
</feature>
<evidence type="ECO:0000313" key="17">
    <source>
        <dbReference type="EMBL" id="QLI80600.1"/>
    </source>
</evidence>
<keyword evidence="6" id="KW-0808">Transferase</keyword>
<sequence>MLNQQLTLVMLLLQQTCVFLVIAWLLARTPLFTPLMQVTIRLPHKLTCYLVFSGFCILGTYLGLKVDESIANIRAIGAVLGGLLGGPSVGLAVGFTGGFHRYTLGGPTDVACMVSTICEGLLGGAVHRVLIGRGRVDLLFQPMLVGVVTLVAEMLQMLIILALTRPYSTAFSVVDHVALPMLIANTIGAAMFMRLLLDRRALAEQFSSAFSAHALRIAARTEGVLRAGFNEANSMKVARIISEETGVGAVAITDREKLLAFTGTGSDHHLPGTPITSQHTLDAIRDNRVVYADGNEIAYTCSIHPECKLGSTLVIPLQDADDQVIGTIKLYEPKGRLFAKLNRTLGEGIAKLLSRQILTGRIEAQRALLAQSEIKLLHAQVNPHFLFNALNTLNAVIRLDPDRARTLVQHLSTFFRKNLKRPDEMVTLADELDHINAYLQIELARFGDRLKVAVEIDKAFLQVRLPAFSLQPLVENAIKHGTSQQLGLGQLKLSAEAGSKPNTLLLHVEDNAGLFEPSRKSSDGMGMSLVDRRLKARFGPEYGLNVDKEPELFTRITLMLPLTEELA</sequence>
<dbReference type="EC" id="2.7.13.3" evidence="3"/>
<dbReference type="AlphaFoldDB" id="A0A7D5V906"/>
<dbReference type="InterPro" id="IPR010559">
    <property type="entry name" value="Sig_transdc_His_kin_internal"/>
</dbReference>
<dbReference type="Gene3D" id="3.30.450.40">
    <property type="match status" value="1"/>
</dbReference>
<dbReference type="GO" id="GO:0005524">
    <property type="term" value="F:ATP binding"/>
    <property type="evidence" value="ECO:0007669"/>
    <property type="project" value="UniProtKB-KW"/>
</dbReference>
<protein>
    <recommendedName>
        <fullName evidence="3">histidine kinase</fullName>
        <ecNumber evidence="3">2.7.13.3</ecNumber>
    </recommendedName>
</protein>
<evidence type="ECO:0000256" key="14">
    <source>
        <dbReference type="SAM" id="Phobius"/>
    </source>
</evidence>
<name>A0A7D5V906_9NEIS</name>
<proteinExistence type="predicted"/>
<evidence type="ECO:0000256" key="2">
    <source>
        <dbReference type="ARBA" id="ARBA00004651"/>
    </source>
</evidence>
<reference evidence="17 18" key="1">
    <citation type="journal article" date="2016" name="Int. J. Syst. Evol. Microbiol.">
        <title>Chitinibacter fontanus sp. nov., isolated from a spring.</title>
        <authorList>
            <person name="Sheu S.Y."/>
            <person name="Li Y.S."/>
            <person name="Young C.C."/>
            <person name="Chen W.M."/>
        </authorList>
    </citation>
    <scope>NUCLEOTIDE SEQUENCE [LARGE SCALE GENOMIC DNA]</scope>
    <source>
        <strain evidence="17 18">STM-7</strain>
    </source>
</reference>
<feature type="transmembrane region" description="Helical" evidence="14">
    <location>
        <begin position="6"/>
        <end position="26"/>
    </location>
</feature>
<dbReference type="Pfam" id="PF06580">
    <property type="entry name" value="His_kinase"/>
    <property type="match status" value="1"/>
</dbReference>
<dbReference type="Proteomes" id="UP000510822">
    <property type="component" value="Chromosome"/>
</dbReference>
<dbReference type="InterPro" id="IPR036890">
    <property type="entry name" value="HATPase_C_sf"/>
</dbReference>
<evidence type="ECO:0000256" key="11">
    <source>
        <dbReference type="ARBA" id="ARBA00022989"/>
    </source>
</evidence>
<feature type="transmembrane region" description="Helical" evidence="14">
    <location>
        <begin position="46"/>
        <end position="64"/>
    </location>
</feature>
<evidence type="ECO:0000256" key="3">
    <source>
        <dbReference type="ARBA" id="ARBA00012438"/>
    </source>
</evidence>
<comment type="subcellular location">
    <subcellularLocation>
        <location evidence="2">Cell membrane</location>
        <topology evidence="2">Multi-pass membrane protein</topology>
    </subcellularLocation>
</comment>
<dbReference type="PANTHER" id="PTHR34220">
    <property type="entry name" value="SENSOR HISTIDINE KINASE YPDA"/>
    <property type="match status" value="1"/>
</dbReference>
<accession>A0A7D5V906</accession>
<evidence type="ECO:0000256" key="9">
    <source>
        <dbReference type="ARBA" id="ARBA00022777"/>
    </source>
</evidence>
<keyword evidence="5" id="KW-0597">Phosphoprotein</keyword>
<evidence type="ECO:0000259" key="15">
    <source>
        <dbReference type="Pfam" id="PF06580"/>
    </source>
</evidence>
<evidence type="ECO:0000256" key="6">
    <source>
        <dbReference type="ARBA" id="ARBA00022679"/>
    </source>
</evidence>
<dbReference type="InterPro" id="IPR011620">
    <property type="entry name" value="Sig_transdc_His_kinase_LytS_TM"/>
</dbReference>
<keyword evidence="9 17" id="KW-0418">Kinase</keyword>
<dbReference type="EMBL" id="CP058952">
    <property type="protein sequence ID" value="QLI80600.1"/>
    <property type="molecule type" value="Genomic_DNA"/>
</dbReference>
<feature type="transmembrane region" description="Helical" evidence="14">
    <location>
        <begin position="76"/>
        <end position="95"/>
    </location>
</feature>
<keyword evidence="13 14" id="KW-0472">Membrane</keyword>
<dbReference type="Gene3D" id="3.30.565.10">
    <property type="entry name" value="Histidine kinase-like ATPase, C-terminal domain"/>
    <property type="match status" value="1"/>
</dbReference>
<keyword evidence="12" id="KW-0902">Two-component regulatory system</keyword>
<evidence type="ECO:0000313" key="18">
    <source>
        <dbReference type="Proteomes" id="UP000510822"/>
    </source>
</evidence>
<keyword evidence="8" id="KW-0547">Nucleotide-binding</keyword>
<dbReference type="KEGG" id="cfon:HZU75_03120"/>
<evidence type="ECO:0000256" key="10">
    <source>
        <dbReference type="ARBA" id="ARBA00022840"/>
    </source>
</evidence>
<evidence type="ECO:0000256" key="7">
    <source>
        <dbReference type="ARBA" id="ARBA00022692"/>
    </source>
</evidence>
<evidence type="ECO:0000256" key="1">
    <source>
        <dbReference type="ARBA" id="ARBA00000085"/>
    </source>
</evidence>
<dbReference type="InterPro" id="IPR050640">
    <property type="entry name" value="Bact_2-comp_sensor_kinase"/>
</dbReference>
<evidence type="ECO:0000259" key="16">
    <source>
        <dbReference type="Pfam" id="PF07694"/>
    </source>
</evidence>
<dbReference type="SUPFAM" id="SSF55874">
    <property type="entry name" value="ATPase domain of HSP90 chaperone/DNA topoisomerase II/histidine kinase"/>
    <property type="match status" value="1"/>
</dbReference>
<evidence type="ECO:0000256" key="8">
    <source>
        <dbReference type="ARBA" id="ARBA00022741"/>
    </source>
</evidence>
<dbReference type="InterPro" id="IPR029016">
    <property type="entry name" value="GAF-like_dom_sf"/>
</dbReference>
<comment type="catalytic activity">
    <reaction evidence="1">
        <text>ATP + protein L-histidine = ADP + protein N-phospho-L-histidine.</text>
        <dbReference type="EC" id="2.7.13.3"/>
    </reaction>
</comment>
<feature type="transmembrane region" description="Helical" evidence="14">
    <location>
        <begin position="176"/>
        <end position="197"/>
    </location>
</feature>
<dbReference type="Pfam" id="PF07694">
    <property type="entry name" value="5TM-5TMR_LYT"/>
    <property type="match status" value="1"/>
</dbReference>
<gene>
    <name evidence="17" type="ORF">HZU75_03120</name>
</gene>
<keyword evidence="4" id="KW-1003">Cell membrane</keyword>
<keyword evidence="18" id="KW-1185">Reference proteome</keyword>
<evidence type="ECO:0000256" key="12">
    <source>
        <dbReference type="ARBA" id="ARBA00023012"/>
    </source>
</evidence>
<dbReference type="GO" id="GO:0071555">
    <property type="term" value="P:cell wall organization"/>
    <property type="evidence" value="ECO:0007669"/>
    <property type="project" value="InterPro"/>
</dbReference>
<dbReference type="GO" id="GO:0000155">
    <property type="term" value="F:phosphorelay sensor kinase activity"/>
    <property type="evidence" value="ECO:0007669"/>
    <property type="project" value="InterPro"/>
</dbReference>
<evidence type="ECO:0000256" key="4">
    <source>
        <dbReference type="ARBA" id="ARBA00022475"/>
    </source>
</evidence>
<evidence type="ECO:0000256" key="13">
    <source>
        <dbReference type="ARBA" id="ARBA00023136"/>
    </source>
</evidence>